<keyword evidence="3" id="KW-1185">Reference proteome</keyword>
<feature type="compositionally biased region" description="Polar residues" evidence="1">
    <location>
        <begin position="156"/>
        <end position="178"/>
    </location>
</feature>
<dbReference type="Proteomes" id="UP000728032">
    <property type="component" value="Unassembled WGS sequence"/>
</dbReference>
<evidence type="ECO:0000313" key="3">
    <source>
        <dbReference type="Proteomes" id="UP000728032"/>
    </source>
</evidence>
<name>A0A7R9QR21_9ACAR</name>
<feature type="region of interest" description="Disordered" evidence="1">
    <location>
        <begin position="145"/>
        <end position="371"/>
    </location>
</feature>
<feature type="compositionally biased region" description="Pro residues" evidence="1">
    <location>
        <begin position="79"/>
        <end position="92"/>
    </location>
</feature>
<feature type="compositionally biased region" description="Polar residues" evidence="1">
    <location>
        <begin position="342"/>
        <end position="360"/>
    </location>
</feature>
<accession>A0A7R9QR21</accession>
<gene>
    <name evidence="2" type="ORF">ONB1V03_LOCUS11396</name>
</gene>
<feature type="compositionally biased region" description="Polar residues" evidence="1">
    <location>
        <begin position="302"/>
        <end position="332"/>
    </location>
</feature>
<dbReference type="AlphaFoldDB" id="A0A7R9QR21"/>
<dbReference type="EMBL" id="OC923275">
    <property type="protein sequence ID" value="CAD7654751.1"/>
    <property type="molecule type" value="Genomic_DNA"/>
</dbReference>
<feature type="compositionally biased region" description="Low complexity" evidence="1">
    <location>
        <begin position="530"/>
        <end position="541"/>
    </location>
</feature>
<feature type="compositionally biased region" description="Low complexity" evidence="1">
    <location>
        <begin position="54"/>
        <end position="78"/>
    </location>
</feature>
<proteinExistence type="predicted"/>
<feature type="region of interest" description="Disordered" evidence="1">
    <location>
        <begin position="1"/>
        <end position="39"/>
    </location>
</feature>
<feature type="compositionally biased region" description="Pro residues" evidence="1">
    <location>
        <begin position="236"/>
        <end position="261"/>
    </location>
</feature>
<evidence type="ECO:0000256" key="1">
    <source>
        <dbReference type="SAM" id="MobiDB-lite"/>
    </source>
</evidence>
<evidence type="ECO:0000313" key="2">
    <source>
        <dbReference type="EMBL" id="CAD7654751.1"/>
    </source>
</evidence>
<feature type="compositionally biased region" description="Low complexity" evidence="1">
    <location>
        <begin position="190"/>
        <end position="214"/>
    </location>
</feature>
<feature type="region of interest" description="Disordered" evidence="1">
    <location>
        <begin position="519"/>
        <end position="557"/>
    </location>
</feature>
<feature type="region of interest" description="Disordered" evidence="1">
    <location>
        <begin position="54"/>
        <end position="103"/>
    </location>
</feature>
<feature type="compositionally biased region" description="Pro residues" evidence="1">
    <location>
        <begin position="273"/>
        <end position="288"/>
    </location>
</feature>
<organism evidence="2">
    <name type="scientific">Oppiella nova</name>
    <dbReference type="NCBI Taxonomy" id="334625"/>
    <lineage>
        <taxon>Eukaryota</taxon>
        <taxon>Metazoa</taxon>
        <taxon>Ecdysozoa</taxon>
        <taxon>Arthropoda</taxon>
        <taxon>Chelicerata</taxon>
        <taxon>Arachnida</taxon>
        <taxon>Acari</taxon>
        <taxon>Acariformes</taxon>
        <taxon>Sarcoptiformes</taxon>
        <taxon>Oribatida</taxon>
        <taxon>Brachypylina</taxon>
        <taxon>Oppioidea</taxon>
        <taxon>Oppiidae</taxon>
        <taxon>Oppiella</taxon>
    </lineage>
</organism>
<dbReference type="OrthoDB" id="10069833at2759"/>
<reference evidence="2" key="1">
    <citation type="submission" date="2020-11" db="EMBL/GenBank/DDBJ databases">
        <authorList>
            <person name="Tran Van P."/>
        </authorList>
    </citation>
    <scope>NUCLEOTIDE SEQUENCE</scope>
</reference>
<dbReference type="EMBL" id="CAJPVJ010008450">
    <property type="protein sequence ID" value="CAG2171938.1"/>
    <property type="molecule type" value="Genomic_DNA"/>
</dbReference>
<protein>
    <submittedName>
        <fullName evidence="2">Uncharacterized protein</fullName>
    </submittedName>
</protein>
<sequence length="571" mass="62039">MNRNSGQYDQISGFPNRNSTNFDQNFGQMPPQNTNEFNAQNQWTANSFHTSQSTSSAVWSNQSSSSMSNSSQVSGTSSPAPPSVPAPTPPPTSAFGSGFDISRSSDRLNEMPAVFAELDPLGKDRPFVDKSQFFVERKQKPTLRDLNPDIPAVNPTFGTNSSPIYRPTNEQIYSNVTSVPPIPQRQPPYSSSAAANPFSASSSTISSISNDSNTCRQSPNPFNPFFDSTCALNASPTPPPPVPTPPPPPRPPSRDCPPVPPRNDLMSRSTPPHLLPKPPTPDLSAPPLPRRRTILPEHRYQSFDTTNRQSFDPFSTTNSFIPTNNIAYTDDSSAPPLPNPQRKVTPTSLVSSPSAPTQRPQPMARKLSKNDDPFNCAFIDSQLSSISATIKSSLGHNSSTSLPTTSGFGTAFSDSSVSTQSTPKSVSETVPNIRQQDLKLSEINSRYEWINETVDEVTPSTDCSRGFVADFTSVFSSPDSTADPFRPCKPSKLELNVRPNSEPPHVGARVSGFDDDMWTKPAVNHPNHQNSNNTSNECSSTAAPVGQDEVSPPERNIFIVKSDPFADDFFN</sequence>